<dbReference type="STRING" id="395493.BegalDRAFT_2648"/>
<dbReference type="InterPro" id="IPR012662">
    <property type="entry name" value="CHP02449"/>
</dbReference>
<evidence type="ECO:0000313" key="2">
    <source>
        <dbReference type="EMBL" id="EIJ43490.1"/>
    </source>
</evidence>
<keyword evidence="1" id="KW-0175">Coiled coil</keyword>
<dbReference type="NCBIfam" id="TIGR02449">
    <property type="entry name" value="TIGR02449 family protein"/>
    <property type="match status" value="1"/>
</dbReference>
<organism evidence="2 3">
    <name type="scientific">Beggiatoa alba B18LD</name>
    <dbReference type="NCBI Taxonomy" id="395493"/>
    <lineage>
        <taxon>Bacteria</taxon>
        <taxon>Pseudomonadati</taxon>
        <taxon>Pseudomonadota</taxon>
        <taxon>Gammaproteobacteria</taxon>
        <taxon>Thiotrichales</taxon>
        <taxon>Thiotrichaceae</taxon>
        <taxon>Beggiatoa</taxon>
    </lineage>
</organism>
<feature type="coiled-coil region" evidence="1">
    <location>
        <begin position="6"/>
        <end position="68"/>
    </location>
</feature>
<accession>I3CIP7</accession>
<name>I3CIP7_9GAMM</name>
<evidence type="ECO:0000313" key="3">
    <source>
        <dbReference type="Proteomes" id="UP000005744"/>
    </source>
</evidence>
<proteinExistence type="predicted"/>
<dbReference type="Proteomes" id="UP000005744">
    <property type="component" value="Unassembled WGS sequence"/>
</dbReference>
<dbReference type="AlphaFoldDB" id="I3CIP7"/>
<evidence type="ECO:0000256" key="1">
    <source>
        <dbReference type="SAM" id="Coils"/>
    </source>
</evidence>
<protein>
    <submittedName>
        <fullName evidence="2">TIGR02449 family protein</fullName>
    </submittedName>
</protein>
<dbReference type="HOGENOM" id="CLU_175555_0_1_6"/>
<sequence>MENAELRLLETRLDELLTVCAQLANENQQLRQTQEQLLIERDILIEKNQLARNRVEAMIERLKTLELNV</sequence>
<reference evidence="2 3" key="1">
    <citation type="submission" date="2011-11" db="EMBL/GenBank/DDBJ databases">
        <title>Improved High-Quality Draft sequence of Beggiatoa alba B18lD.</title>
        <authorList>
            <consortium name="US DOE Joint Genome Institute"/>
            <person name="Lucas S."/>
            <person name="Han J."/>
            <person name="Lapidus A."/>
            <person name="Cheng J.-F."/>
            <person name="Goodwin L."/>
            <person name="Pitluck S."/>
            <person name="Peters L."/>
            <person name="Mikhailova N."/>
            <person name="Held B."/>
            <person name="Detter J.C."/>
            <person name="Han C."/>
            <person name="Tapia R."/>
            <person name="Land M."/>
            <person name="Hauser L."/>
            <person name="Kyrpides N."/>
            <person name="Ivanova N."/>
            <person name="Pagani I."/>
            <person name="Samuel K."/>
            <person name="Teske A."/>
            <person name="Mueller J."/>
            <person name="Woyke T."/>
        </authorList>
    </citation>
    <scope>NUCLEOTIDE SEQUENCE [LARGE SCALE GENOMIC DNA]</scope>
    <source>
        <strain evidence="2 3">B18LD</strain>
    </source>
</reference>
<keyword evidence="3" id="KW-1185">Reference proteome</keyword>
<dbReference type="EMBL" id="JH600070">
    <property type="protein sequence ID" value="EIJ43490.1"/>
    <property type="molecule type" value="Genomic_DNA"/>
</dbReference>
<dbReference type="RefSeq" id="WP_002690715.1">
    <property type="nucleotide sequence ID" value="NZ_JH600070.1"/>
</dbReference>
<gene>
    <name evidence="2" type="ORF">BegalDRAFT_2648</name>
</gene>
<dbReference type="OrthoDB" id="6120894at2"/>